<comment type="miscellaneous">
    <text evidence="9">This enzyme catalyzes only one turnover and therefore is not strictly catalytic. According to one definition, an enzyme is a biocatalyst that acts repeatedly and over many reaction cycles.</text>
</comment>
<comment type="caution">
    <text evidence="12">The sequence shown here is derived from an EMBL/GenBank/DDBJ whole genome shotgun (WGS) entry which is preliminary data.</text>
</comment>
<dbReference type="PANTHER" id="PTHR10815">
    <property type="entry name" value="METHYLATED-DNA--PROTEIN-CYSTEINE METHYLTRANSFERASE"/>
    <property type="match status" value="1"/>
</dbReference>
<accession>A0A7W8CWN3</accession>
<evidence type="ECO:0000256" key="5">
    <source>
        <dbReference type="ARBA" id="ARBA00022679"/>
    </source>
</evidence>
<keyword evidence="4 9" id="KW-0489">Methyltransferase</keyword>
<dbReference type="EMBL" id="JACHHK010000002">
    <property type="protein sequence ID" value="MBB5182701.1"/>
    <property type="molecule type" value="Genomic_DNA"/>
</dbReference>
<comment type="catalytic activity">
    <reaction evidence="8 9">
        <text>a 6-O-methyl-2'-deoxyguanosine in DNA + L-cysteinyl-[protein] = S-methyl-L-cysteinyl-[protein] + a 2'-deoxyguanosine in DNA</text>
        <dbReference type="Rhea" id="RHEA:24000"/>
        <dbReference type="Rhea" id="RHEA-COMP:10131"/>
        <dbReference type="Rhea" id="RHEA-COMP:10132"/>
        <dbReference type="Rhea" id="RHEA-COMP:11367"/>
        <dbReference type="Rhea" id="RHEA-COMP:11368"/>
        <dbReference type="ChEBI" id="CHEBI:29950"/>
        <dbReference type="ChEBI" id="CHEBI:82612"/>
        <dbReference type="ChEBI" id="CHEBI:85445"/>
        <dbReference type="ChEBI" id="CHEBI:85448"/>
        <dbReference type="EC" id="2.1.1.63"/>
    </reaction>
</comment>
<reference evidence="12 13" key="1">
    <citation type="submission" date="2020-08" db="EMBL/GenBank/DDBJ databases">
        <title>Genomic Encyclopedia of Type Strains, Phase IV (KMG-IV): sequencing the most valuable type-strain genomes for metagenomic binning, comparative biology and taxonomic classification.</title>
        <authorList>
            <person name="Goeker M."/>
        </authorList>
    </citation>
    <scope>NUCLEOTIDE SEQUENCE [LARGE SCALE GENOMIC DNA]</scope>
    <source>
        <strain evidence="12 13">DSM 25799</strain>
    </source>
</reference>
<keyword evidence="5 9" id="KW-0808">Transferase</keyword>
<gene>
    <name evidence="12" type="ORF">HNQ47_000720</name>
</gene>
<dbReference type="AlphaFoldDB" id="A0A7W8CWN3"/>
<dbReference type="SUPFAM" id="SSF46767">
    <property type="entry name" value="Methylated DNA-protein cysteine methyltransferase, C-terminal domain"/>
    <property type="match status" value="1"/>
</dbReference>
<evidence type="ECO:0000256" key="9">
    <source>
        <dbReference type="HAMAP-Rule" id="MF_00772"/>
    </source>
</evidence>
<feature type="active site" description="Nucleophile; methyl group acceptor" evidence="9">
    <location>
        <position position="134"/>
    </location>
</feature>
<evidence type="ECO:0000256" key="8">
    <source>
        <dbReference type="ARBA" id="ARBA00049348"/>
    </source>
</evidence>
<keyword evidence="3 9" id="KW-0963">Cytoplasm</keyword>
<dbReference type="InterPro" id="IPR036217">
    <property type="entry name" value="MethylDNA_cys_MeTrfase_DNAb"/>
</dbReference>
<dbReference type="EC" id="2.1.1.63" evidence="9"/>
<dbReference type="InterPro" id="IPR014048">
    <property type="entry name" value="MethylDNA_cys_MeTrfase_DNA-bd"/>
</dbReference>
<dbReference type="InterPro" id="IPR008332">
    <property type="entry name" value="MethylG_MeTrfase_N"/>
</dbReference>
<evidence type="ECO:0000256" key="4">
    <source>
        <dbReference type="ARBA" id="ARBA00022603"/>
    </source>
</evidence>
<dbReference type="HAMAP" id="MF_00772">
    <property type="entry name" value="OGT"/>
    <property type="match status" value="1"/>
</dbReference>
<dbReference type="Proteomes" id="UP000539953">
    <property type="component" value="Unassembled WGS sequence"/>
</dbReference>
<dbReference type="Pfam" id="PF02870">
    <property type="entry name" value="Methyltransf_1N"/>
    <property type="match status" value="1"/>
</dbReference>
<dbReference type="Gene3D" id="1.10.10.10">
    <property type="entry name" value="Winged helix-like DNA-binding domain superfamily/Winged helix DNA-binding domain"/>
    <property type="match status" value="1"/>
</dbReference>
<dbReference type="InterPro" id="IPR001497">
    <property type="entry name" value="MethylDNA_cys_MeTrfase_AS"/>
</dbReference>
<dbReference type="InterPro" id="IPR036631">
    <property type="entry name" value="MGMT_N_sf"/>
</dbReference>
<comment type="function">
    <text evidence="9">Involved in the cellular defense against the biological effects of O6-methylguanine (O6-MeG) and O4-methylthymine (O4-MeT) in DNA. Repairs the methylated nucleobase in DNA by stoichiometrically transferring the methyl group to a cysteine residue in the enzyme. This is a suicide reaction: the enzyme is irreversibly inactivated.</text>
</comment>
<evidence type="ECO:0000256" key="3">
    <source>
        <dbReference type="ARBA" id="ARBA00022490"/>
    </source>
</evidence>
<protein>
    <recommendedName>
        <fullName evidence="9">Methylated-DNA--protein-cysteine methyltransferase</fullName>
        <ecNumber evidence="9">2.1.1.63</ecNumber>
    </recommendedName>
    <alternativeName>
        <fullName evidence="9">6-O-methylguanine-DNA methyltransferase</fullName>
        <shortName evidence="9">MGMT</shortName>
    </alternativeName>
    <alternativeName>
        <fullName evidence="9">O-6-methylguanine-DNA-alkyltransferase</fullName>
    </alternativeName>
</protein>
<proteinExistence type="inferred from homology"/>
<comment type="catalytic activity">
    <reaction evidence="1 9">
        <text>a 4-O-methyl-thymidine in DNA + L-cysteinyl-[protein] = a thymidine in DNA + S-methyl-L-cysteinyl-[protein]</text>
        <dbReference type="Rhea" id="RHEA:53428"/>
        <dbReference type="Rhea" id="RHEA-COMP:10131"/>
        <dbReference type="Rhea" id="RHEA-COMP:10132"/>
        <dbReference type="Rhea" id="RHEA-COMP:13555"/>
        <dbReference type="Rhea" id="RHEA-COMP:13556"/>
        <dbReference type="ChEBI" id="CHEBI:29950"/>
        <dbReference type="ChEBI" id="CHEBI:82612"/>
        <dbReference type="ChEBI" id="CHEBI:137386"/>
        <dbReference type="ChEBI" id="CHEBI:137387"/>
        <dbReference type="EC" id="2.1.1.63"/>
    </reaction>
</comment>
<name>A0A7W8CWN3_9FIRM</name>
<evidence type="ECO:0000313" key="12">
    <source>
        <dbReference type="EMBL" id="MBB5182701.1"/>
    </source>
</evidence>
<sequence>MQYTKHYSSPLGNLLLAADEQGLTGLWFEGAKYFAATLADDHEEKDTPILEAASRWLDAYFAGKRPEPFQPLHILGTDFQKTVWEILRQIPYGQTTTYQAIARQIAAQRGLDHMPSQAIGSAVGRNPISIIIPCHRVIGTNGSLTGYAGGVKKKAALLKLEQAYTDEMFIPEKEELAA</sequence>
<dbReference type="Gene3D" id="3.30.160.70">
    <property type="entry name" value="Methylated DNA-protein cysteine methyltransferase domain"/>
    <property type="match status" value="1"/>
</dbReference>
<evidence type="ECO:0000259" key="11">
    <source>
        <dbReference type="Pfam" id="PF02870"/>
    </source>
</evidence>
<dbReference type="GO" id="GO:0032259">
    <property type="term" value="P:methylation"/>
    <property type="evidence" value="ECO:0007669"/>
    <property type="project" value="UniProtKB-KW"/>
</dbReference>
<evidence type="ECO:0000256" key="2">
    <source>
        <dbReference type="ARBA" id="ARBA00008711"/>
    </source>
</evidence>
<evidence type="ECO:0000256" key="6">
    <source>
        <dbReference type="ARBA" id="ARBA00022763"/>
    </source>
</evidence>
<dbReference type="NCBIfam" id="TIGR00589">
    <property type="entry name" value="ogt"/>
    <property type="match status" value="1"/>
</dbReference>
<comment type="subcellular location">
    <subcellularLocation>
        <location evidence="9">Cytoplasm</location>
    </subcellularLocation>
</comment>
<dbReference type="GO" id="GO:0005737">
    <property type="term" value="C:cytoplasm"/>
    <property type="evidence" value="ECO:0007669"/>
    <property type="project" value="UniProtKB-SubCell"/>
</dbReference>
<dbReference type="InterPro" id="IPR023546">
    <property type="entry name" value="MGMT"/>
</dbReference>
<dbReference type="FunFam" id="1.10.10.10:FF:000214">
    <property type="entry name" value="Methylated-DNA--protein-cysteine methyltransferase"/>
    <property type="match status" value="1"/>
</dbReference>
<evidence type="ECO:0000259" key="10">
    <source>
        <dbReference type="Pfam" id="PF01035"/>
    </source>
</evidence>
<dbReference type="InterPro" id="IPR036388">
    <property type="entry name" value="WH-like_DNA-bd_sf"/>
</dbReference>
<keyword evidence="6 9" id="KW-0227">DNA damage</keyword>
<evidence type="ECO:0000256" key="7">
    <source>
        <dbReference type="ARBA" id="ARBA00023204"/>
    </source>
</evidence>
<dbReference type="GO" id="GO:0003908">
    <property type="term" value="F:methylated-DNA-[protein]-cysteine S-methyltransferase activity"/>
    <property type="evidence" value="ECO:0007669"/>
    <property type="project" value="UniProtKB-UniRule"/>
</dbReference>
<dbReference type="PANTHER" id="PTHR10815:SF5">
    <property type="entry name" value="METHYLATED-DNA--PROTEIN-CYSTEINE METHYLTRANSFERASE"/>
    <property type="match status" value="1"/>
</dbReference>
<evidence type="ECO:0000256" key="1">
    <source>
        <dbReference type="ARBA" id="ARBA00001286"/>
    </source>
</evidence>
<dbReference type="Pfam" id="PF01035">
    <property type="entry name" value="DNA_binding_1"/>
    <property type="match status" value="1"/>
</dbReference>
<evidence type="ECO:0000313" key="13">
    <source>
        <dbReference type="Proteomes" id="UP000539953"/>
    </source>
</evidence>
<dbReference type="GO" id="GO:0006307">
    <property type="term" value="P:DNA alkylation repair"/>
    <property type="evidence" value="ECO:0007669"/>
    <property type="project" value="UniProtKB-UniRule"/>
</dbReference>
<feature type="domain" description="Methylated-DNA-[protein]-cysteine S-methyltransferase DNA binding" evidence="10">
    <location>
        <begin position="78"/>
        <end position="162"/>
    </location>
</feature>
<dbReference type="PROSITE" id="PS00374">
    <property type="entry name" value="MGMT"/>
    <property type="match status" value="1"/>
</dbReference>
<comment type="similarity">
    <text evidence="2 9">Belongs to the MGMT family.</text>
</comment>
<organism evidence="12 13">
    <name type="scientific">Catenisphaera adipataccumulans</name>
    <dbReference type="NCBI Taxonomy" id="700500"/>
    <lineage>
        <taxon>Bacteria</taxon>
        <taxon>Bacillati</taxon>
        <taxon>Bacillota</taxon>
        <taxon>Erysipelotrichia</taxon>
        <taxon>Erysipelotrichales</taxon>
        <taxon>Erysipelotrichaceae</taxon>
        <taxon>Catenisphaera</taxon>
    </lineage>
</organism>
<keyword evidence="7 9" id="KW-0234">DNA repair</keyword>
<dbReference type="RefSeq" id="WP_183327581.1">
    <property type="nucleotide sequence ID" value="NZ_JACHHK010000002.1"/>
</dbReference>
<keyword evidence="13" id="KW-1185">Reference proteome</keyword>
<feature type="domain" description="Methylguanine DNA methyltransferase ribonuclease-like" evidence="11">
    <location>
        <begin position="5"/>
        <end position="70"/>
    </location>
</feature>
<dbReference type="SUPFAM" id="SSF53155">
    <property type="entry name" value="Methylated DNA-protein cysteine methyltransferase domain"/>
    <property type="match status" value="1"/>
</dbReference>
<dbReference type="CDD" id="cd06445">
    <property type="entry name" value="ATase"/>
    <property type="match status" value="1"/>
</dbReference>